<keyword evidence="2" id="KW-0805">Transcription regulation</keyword>
<dbReference type="SUPFAM" id="SSF46785">
    <property type="entry name" value="Winged helix' DNA-binding domain"/>
    <property type="match status" value="1"/>
</dbReference>
<dbReference type="InterPro" id="IPR036390">
    <property type="entry name" value="WH_DNA-bd_sf"/>
</dbReference>
<dbReference type="SUPFAM" id="SSF53850">
    <property type="entry name" value="Periplasmic binding protein-like II"/>
    <property type="match status" value="1"/>
</dbReference>
<dbReference type="InterPro" id="IPR036388">
    <property type="entry name" value="WH-like_DNA-bd_sf"/>
</dbReference>
<evidence type="ECO:0000313" key="6">
    <source>
        <dbReference type="EMBL" id="SMP70096.1"/>
    </source>
</evidence>
<dbReference type="Gene3D" id="1.10.10.10">
    <property type="entry name" value="Winged helix-like DNA-binding domain superfamily/Winged helix DNA-binding domain"/>
    <property type="match status" value="1"/>
</dbReference>
<dbReference type="Pfam" id="PF03466">
    <property type="entry name" value="LysR_substrate"/>
    <property type="match status" value="1"/>
</dbReference>
<feature type="domain" description="HTH lysR-type" evidence="5">
    <location>
        <begin position="1"/>
        <end position="58"/>
    </location>
</feature>
<dbReference type="PROSITE" id="PS50931">
    <property type="entry name" value="HTH_LYSR"/>
    <property type="match status" value="1"/>
</dbReference>
<keyword evidence="3" id="KW-0238">DNA-binding</keyword>
<dbReference type="Pfam" id="PF00126">
    <property type="entry name" value="HTH_1"/>
    <property type="match status" value="1"/>
</dbReference>
<dbReference type="InterPro" id="IPR050950">
    <property type="entry name" value="HTH-type_LysR_regulators"/>
</dbReference>
<evidence type="ECO:0000313" key="7">
    <source>
        <dbReference type="Proteomes" id="UP001158049"/>
    </source>
</evidence>
<keyword evidence="7" id="KW-1185">Reference proteome</keyword>
<name>A0ABY1QGR4_9BURK</name>
<keyword evidence="4" id="KW-0804">Transcription</keyword>
<organism evidence="6 7">
    <name type="scientific">Noviherbaspirillum suwonense</name>
    <dbReference type="NCBI Taxonomy" id="1224511"/>
    <lineage>
        <taxon>Bacteria</taxon>
        <taxon>Pseudomonadati</taxon>
        <taxon>Pseudomonadota</taxon>
        <taxon>Betaproteobacteria</taxon>
        <taxon>Burkholderiales</taxon>
        <taxon>Oxalobacteraceae</taxon>
        <taxon>Noviherbaspirillum</taxon>
    </lineage>
</organism>
<dbReference type="PANTHER" id="PTHR30419">
    <property type="entry name" value="HTH-TYPE TRANSCRIPTIONAL REGULATOR YBHD"/>
    <property type="match status" value="1"/>
</dbReference>
<proteinExistence type="inferred from homology"/>
<comment type="caution">
    <text evidence="6">The sequence shown here is derived from an EMBL/GenBank/DDBJ whole genome shotgun (WGS) entry which is preliminary data.</text>
</comment>
<protein>
    <submittedName>
        <fullName evidence="6">Transcriptional regulator, LysR family</fullName>
    </submittedName>
</protein>
<reference evidence="6 7" key="1">
    <citation type="submission" date="2017-05" db="EMBL/GenBank/DDBJ databases">
        <authorList>
            <person name="Varghese N."/>
            <person name="Submissions S."/>
        </authorList>
    </citation>
    <scope>NUCLEOTIDE SEQUENCE [LARGE SCALE GENOMIC DNA]</scope>
    <source>
        <strain evidence="6 7">DSM 26001</strain>
    </source>
</reference>
<dbReference type="InterPro" id="IPR000847">
    <property type="entry name" value="LysR_HTH_N"/>
</dbReference>
<evidence type="ECO:0000256" key="3">
    <source>
        <dbReference type="ARBA" id="ARBA00023125"/>
    </source>
</evidence>
<sequence length="309" mass="32834">MNSDDLECFARVANCGSISRAALELGSDQSTVSRQLLRLEASICSRLFHRSGRGVVLTDAGRTLLVHARRVTETVEEARRAIHAFSSHGPAALVIGAQATIARTILGPVGTALREHFPRTRLRFADGTSSDMLSWLASGTIDAAVLYLPAQTAGLKIDVLLQEPVRLVAPGSMPGLEDEFPVRRLGEVPLVLPSAPHGLRLLAEALASRAGIALHVAIECDVSISVTKRLVQNGCAYTLLPLAAVADEVASGTLHTARLVGADVSREVVLATARNHAGAAELWNVLQTVRQQICNTVTSGGWPDARLRS</sequence>
<dbReference type="RefSeq" id="WP_283443753.1">
    <property type="nucleotide sequence ID" value="NZ_FXUL01000015.1"/>
</dbReference>
<comment type="similarity">
    <text evidence="1">Belongs to the LysR transcriptional regulatory family.</text>
</comment>
<gene>
    <name evidence="6" type="ORF">SAMN06295970_115140</name>
</gene>
<evidence type="ECO:0000256" key="2">
    <source>
        <dbReference type="ARBA" id="ARBA00023015"/>
    </source>
</evidence>
<dbReference type="EMBL" id="FXUL01000015">
    <property type="protein sequence ID" value="SMP70096.1"/>
    <property type="molecule type" value="Genomic_DNA"/>
</dbReference>
<dbReference type="InterPro" id="IPR005119">
    <property type="entry name" value="LysR_subst-bd"/>
</dbReference>
<evidence type="ECO:0000256" key="1">
    <source>
        <dbReference type="ARBA" id="ARBA00009437"/>
    </source>
</evidence>
<dbReference type="Proteomes" id="UP001158049">
    <property type="component" value="Unassembled WGS sequence"/>
</dbReference>
<evidence type="ECO:0000256" key="4">
    <source>
        <dbReference type="ARBA" id="ARBA00023163"/>
    </source>
</evidence>
<dbReference type="Gene3D" id="3.40.190.290">
    <property type="match status" value="1"/>
</dbReference>
<evidence type="ECO:0000259" key="5">
    <source>
        <dbReference type="PROSITE" id="PS50931"/>
    </source>
</evidence>
<accession>A0ABY1QGR4</accession>